<accession>A0A4P7NCU7</accession>
<protein>
    <recommendedName>
        <fullName evidence="4">C2H2-type domain-containing protein</fullName>
    </recommendedName>
</protein>
<sequence length="62" mass="6920">MNVPKQKGKDSKEAQGSGNSTIICSCGKCFTAKSSLEQHWRDSPKHKDEVQPNDFPRVDQNT</sequence>
<reference evidence="2 3" key="1">
    <citation type="journal article" date="2019" name="Mol. Biol. Evol.">
        <title>Blast fungal genomes show frequent chromosomal changes, gene gains and losses, and effector gene turnover.</title>
        <authorList>
            <person name="Gomez Luciano L.B."/>
            <person name="Jason Tsai I."/>
            <person name="Chuma I."/>
            <person name="Tosa Y."/>
            <person name="Chen Y.H."/>
            <person name="Li J.Y."/>
            <person name="Li M.Y."/>
            <person name="Jade Lu M.Y."/>
            <person name="Nakayashiki H."/>
            <person name="Li W.H."/>
        </authorList>
    </citation>
    <scope>NUCLEOTIDE SEQUENCE [LARGE SCALE GENOMIC DNA]</scope>
    <source>
        <strain evidence="2">MZ5-1-6</strain>
    </source>
</reference>
<feature type="region of interest" description="Disordered" evidence="1">
    <location>
        <begin position="1"/>
        <end position="22"/>
    </location>
</feature>
<feature type="compositionally biased region" description="Basic and acidic residues" evidence="1">
    <location>
        <begin position="37"/>
        <end position="50"/>
    </location>
</feature>
<name>A0A4P7NCU7_PYROR</name>
<evidence type="ECO:0000313" key="2">
    <source>
        <dbReference type="EMBL" id="QBZ58444.1"/>
    </source>
</evidence>
<dbReference type="EMBL" id="CP034206">
    <property type="protein sequence ID" value="QBZ58444.1"/>
    <property type="molecule type" value="Genomic_DNA"/>
</dbReference>
<dbReference type="PROSITE" id="PS51257">
    <property type="entry name" value="PROKAR_LIPOPROTEIN"/>
    <property type="match status" value="1"/>
</dbReference>
<organism evidence="2 3">
    <name type="scientific">Pyricularia oryzae</name>
    <name type="common">Rice blast fungus</name>
    <name type="synonym">Magnaporthe oryzae</name>
    <dbReference type="NCBI Taxonomy" id="318829"/>
    <lineage>
        <taxon>Eukaryota</taxon>
        <taxon>Fungi</taxon>
        <taxon>Dikarya</taxon>
        <taxon>Ascomycota</taxon>
        <taxon>Pezizomycotina</taxon>
        <taxon>Sordariomycetes</taxon>
        <taxon>Sordariomycetidae</taxon>
        <taxon>Magnaporthales</taxon>
        <taxon>Pyriculariaceae</taxon>
        <taxon>Pyricularia</taxon>
    </lineage>
</organism>
<gene>
    <name evidence="2" type="ORF">PoMZ_03396</name>
</gene>
<feature type="region of interest" description="Disordered" evidence="1">
    <location>
        <begin position="37"/>
        <end position="62"/>
    </location>
</feature>
<dbReference type="Proteomes" id="UP000294847">
    <property type="component" value="Chromosome 3"/>
</dbReference>
<evidence type="ECO:0008006" key="4">
    <source>
        <dbReference type="Google" id="ProtNLM"/>
    </source>
</evidence>
<proteinExistence type="predicted"/>
<evidence type="ECO:0000313" key="3">
    <source>
        <dbReference type="Proteomes" id="UP000294847"/>
    </source>
</evidence>
<dbReference type="AlphaFoldDB" id="A0A4P7NCU7"/>
<evidence type="ECO:0000256" key="1">
    <source>
        <dbReference type="SAM" id="MobiDB-lite"/>
    </source>
</evidence>